<organism evidence="1 2">
    <name type="scientific">Colocasia esculenta</name>
    <name type="common">Wild taro</name>
    <name type="synonym">Arum esculentum</name>
    <dbReference type="NCBI Taxonomy" id="4460"/>
    <lineage>
        <taxon>Eukaryota</taxon>
        <taxon>Viridiplantae</taxon>
        <taxon>Streptophyta</taxon>
        <taxon>Embryophyta</taxon>
        <taxon>Tracheophyta</taxon>
        <taxon>Spermatophyta</taxon>
        <taxon>Magnoliopsida</taxon>
        <taxon>Liliopsida</taxon>
        <taxon>Araceae</taxon>
        <taxon>Aroideae</taxon>
        <taxon>Colocasieae</taxon>
        <taxon>Colocasia</taxon>
    </lineage>
</organism>
<dbReference type="AlphaFoldDB" id="A0A843WZS4"/>
<evidence type="ECO:0000313" key="1">
    <source>
        <dbReference type="EMBL" id="MQM09664.1"/>
    </source>
</evidence>
<protein>
    <submittedName>
        <fullName evidence="1">Uncharacterized protein</fullName>
    </submittedName>
</protein>
<sequence>MWGYEPCYGNFEKPSMERDEGDVDANEEDPVFLAREDFNMRAWRLCGRPFTMEGEGGNSFPPTFCVKTVGGGDPSPPTFCVKTFAWWRLGFAPLELPLRACFCACTCTCTSHLVFMDLVLLDFFHAVSCTCTCTSHLVFMDLVLSDFFRAVSCTCICTSHLVFMDLVLSDFFRAVSCTCTCTSHLVFIDLVLSDFFRAVISTEYHSVLYLIFLEGLMPIHKHPSLAWGHLDSIFYLVFKA</sequence>
<dbReference type="Proteomes" id="UP000652761">
    <property type="component" value="Unassembled WGS sequence"/>
</dbReference>
<reference evidence="1" key="1">
    <citation type="submission" date="2017-07" db="EMBL/GenBank/DDBJ databases">
        <title>Taro Niue Genome Assembly and Annotation.</title>
        <authorList>
            <person name="Atibalentja N."/>
            <person name="Keating K."/>
            <person name="Fields C.J."/>
        </authorList>
    </citation>
    <scope>NUCLEOTIDE SEQUENCE</scope>
    <source>
        <strain evidence="1">Niue_2</strain>
        <tissue evidence="1">Leaf</tissue>
    </source>
</reference>
<name>A0A843WZS4_COLES</name>
<comment type="caution">
    <text evidence="1">The sequence shown here is derived from an EMBL/GenBank/DDBJ whole genome shotgun (WGS) entry which is preliminary data.</text>
</comment>
<gene>
    <name evidence="1" type="ORF">Taro_042543</name>
</gene>
<accession>A0A843WZS4</accession>
<proteinExistence type="predicted"/>
<keyword evidence="2" id="KW-1185">Reference proteome</keyword>
<dbReference type="EMBL" id="NMUH01004440">
    <property type="protein sequence ID" value="MQM09664.1"/>
    <property type="molecule type" value="Genomic_DNA"/>
</dbReference>
<evidence type="ECO:0000313" key="2">
    <source>
        <dbReference type="Proteomes" id="UP000652761"/>
    </source>
</evidence>